<dbReference type="GO" id="GO:0008270">
    <property type="term" value="F:zinc ion binding"/>
    <property type="evidence" value="ECO:0007669"/>
    <property type="project" value="InterPro"/>
</dbReference>
<evidence type="ECO:0000313" key="9">
    <source>
        <dbReference type="Proteomes" id="UP001430356"/>
    </source>
</evidence>
<dbReference type="InterPro" id="IPR013154">
    <property type="entry name" value="ADH-like_N"/>
</dbReference>
<evidence type="ECO:0000313" key="8">
    <source>
        <dbReference type="EMBL" id="KAK7199319.1"/>
    </source>
</evidence>
<feature type="compositionally biased region" description="Basic residues" evidence="6">
    <location>
        <begin position="637"/>
        <end position="648"/>
    </location>
</feature>
<evidence type="ECO:0000256" key="1">
    <source>
        <dbReference type="ARBA" id="ARBA00001947"/>
    </source>
</evidence>
<keyword evidence="9" id="KW-1185">Reference proteome</keyword>
<dbReference type="PANTHER" id="PTHR43161">
    <property type="entry name" value="SORBITOL DEHYDROGENASE"/>
    <property type="match status" value="1"/>
</dbReference>
<dbReference type="EMBL" id="JAECZO010000291">
    <property type="protein sequence ID" value="KAK7199319.1"/>
    <property type="molecule type" value="Genomic_DNA"/>
</dbReference>
<keyword evidence="3" id="KW-0479">Metal-binding</keyword>
<evidence type="ECO:0000256" key="4">
    <source>
        <dbReference type="ARBA" id="ARBA00022833"/>
    </source>
</evidence>
<dbReference type="SUPFAM" id="SSF50129">
    <property type="entry name" value="GroES-like"/>
    <property type="match status" value="1"/>
</dbReference>
<dbReference type="AlphaFoldDB" id="A0AAW0F278"/>
<keyword evidence="4" id="KW-0862">Zinc</keyword>
<evidence type="ECO:0000256" key="2">
    <source>
        <dbReference type="ARBA" id="ARBA00008072"/>
    </source>
</evidence>
<evidence type="ECO:0000259" key="7">
    <source>
        <dbReference type="Pfam" id="PF08240"/>
    </source>
</evidence>
<reference evidence="8 9" key="1">
    <citation type="journal article" date="2021" name="MBio">
        <title>A New Model Trypanosomatid, Novymonas esmeraldas: Genomic Perception of Its 'Candidatus Pandoraea novymonadis' Endosymbiont.</title>
        <authorList>
            <person name="Zakharova A."/>
            <person name="Saura A."/>
            <person name="Butenko A."/>
            <person name="Podesvova L."/>
            <person name="Warmusova S."/>
            <person name="Kostygov A.Y."/>
            <person name="Nenarokova A."/>
            <person name="Lukes J."/>
            <person name="Opperdoes F.R."/>
            <person name="Yurchenko V."/>
        </authorList>
    </citation>
    <scope>NUCLEOTIDE SEQUENCE [LARGE SCALE GENOMIC DNA]</scope>
    <source>
        <strain evidence="8 9">E262AT.01</strain>
    </source>
</reference>
<keyword evidence="5" id="KW-0560">Oxidoreductase</keyword>
<accession>A0AAW0F278</accession>
<dbReference type="Pfam" id="PF08240">
    <property type="entry name" value="ADH_N"/>
    <property type="match status" value="1"/>
</dbReference>
<dbReference type="InterPro" id="IPR011032">
    <property type="entry name" value="GroES-like_sf"/>
</dbReference>
<feature type="compositionally biased region" description="Basic residues" evidence="6">
    <location>
        <begin position="672"/>
        <end position="684"/>
    </location>
</feature>
<comment type="cofactor">
    <cofactor evidence="1">
        <name>Zn(2+)</name>
        <dbReference type="ChEBI" id="CHEBI:29105"/>
    </cofactor>
</comment>
<dbReference type="PANTHER" id="PTHR43161:SF9">
    <property type="entry name" value="SORBITOL DEHYDROGENASE"/>
    <property type="match status" value="1"/>
</dbReference>
<feature type="compositionally biased region" description="Low complexity" evidence="6">
    <location>
        <begin position="300"/>
        <end position="319"/>
    </location>
</feature>
<comment type="caution">
    <text evidence="8">The sequence shown here is derived from an EMBL/GenBank/DDBJ whole genome shotgun (WGS) entry which is preliminary data.</text>
</comment>
<dbReference type="InterPro" id="IPR002328">
    <property type="entry name" value="ADH_Zn_CS"/>
</dbReference>
<name>A0AAW0F278_9TRYP</name>
<gene>
    <name evidence="8" type="ORF">NESM_000904300</name>
</gene>
<comment type="similarity">
    <text evidence="2">Belongs to the zinc-containing alcohol dehydrogenase family.</text>
</comment>
<feature type="region of interest" description="Disordered" evidence="6">
    <location>
        <begin position="363"/>
        <end position="404"/>
    </location>
</feature>
<evidence type="ECO:0000256" key="3">
    <source>
        <dbReference type="ARBA" id="ARBA00022723"/>
    </source>
</evidence>
<feature type="compositionally biased region" description="Polar residues" evidence="6">
    <location>
        <begin position="265"/>
        <end position="278"/>
    </location>
</feature>
<dbReference type="GO" id="GO:0016491">
    <property type="term" value="F:oxidoreductase activity"/>
    <property type="evidence" value="ECO:0007669"/>
    <property type="project" value="UniProtKB-KW"/>
</dbReference>
<dbReference type="Proteomes" id="UP001430356">
    <property type="component" value="Unassembled WGS sequence"/>
</dbReference>
<feature type="region of interest" description="Disordered" evidence="6">
    <location>
        <begin position="564"/>
        <end position="684"/>
    </location>
</feature>
<evidence type="ECO:0000256" key="5">
    <source>
        <dbReference type="ARBA" id="ARBA00023002"/>
    </source>
</evidence>
<feature type="region of interest" description="Disordered" evidence="6">
    <location>
        <begin position="221"/>
        <end position="339"/>
    </location>
</feature>
<sequence>MILGHEASGTVVAVGTEVKNLKPGDRIALEPGIPRWDSAHTQNGLYNLDPELTFLATPPVHGCMSTTIIHPAALCFKLPDNVSYEEGAMCEPIAVGMHSATKAGIKPGDVGLVIGCGTIGIVTALSALAGGCSEVLVCIMSLISLLSQLSRSGTPTEAMTYTRQHGGHRDVHKISTTVQRCHRKGARTGEAATTATPSVTRLCGFNTARRRSDIVLQLVIGGVERNPGPPRREASSTGSEGPSAGTGPAAHPIVGHVSDTPATVGRTSGRTQQSSQPPATHRPPARRGTVRADPASAQVATPNPSRASPRSAAPSLGPRRWTRGILSSDPNGAPTHVAGATSSLLPFPYPSHAQWKYVRRSPAAIPPTPRSDANAEDPLPSPGTNHRDSLPRTTPQGAPIPRRIPRVTPLDAVGIPTVLTYADRFQTLMADTFPLPAIVEPFTAIRRLMTSTESHLARLEALLSQALRTQQTIVRAAIRAVFVMDAYDLPFTQLFLCQLPGCPYFRLCSQHILEHVRIDHPKHAHLLAASLAPAPASTTLRQLHEAAQAAEARMLQALIDNMQLDQSPGSTPREVSATATTPAVSGAVTTEEEHHANQAVPLSFGEQSDPAAPPLPPPSTTTAARSQRAPRLSAATLRRRQFRSRASRSRPASMQRPRPSSKAARKAAYVPRRTRISKTATQKRIRSLTKAAQDLYLLFHPKQ</sequence>
<dbReference type="PROSITE" id="PS00059">
    <property type="entry name" value="ADH_ZINC"/>
    <property type="match status" value="1"/>
</dbReference>
<proteinExistence type="inferred from homology"/>
<dbReference type="Gene3D" id="3.40.50.720">
    <property type="entry name" value="NAD(P)-binding Rossmann-like Domain"/>
    <property type="match status" value="1"/>
</dbReference>
<feature type="domain" description="Alcohol dehydrogenase-like N-terminal" evidence="7">
    <location>
        <begin position="1"/>
        <end position="80"/>
    </location>
</feature>
<organism evidence="8 9">
    <name type="scientific">Novymonas esmeraldas</name>
    <dbReference type="NCBI Taxonomy" id="1808958"/>
    <lineage>
        <taxon>Eukaryota</taxon>
        <taxon>Discoba</taxon>
        <taxon>Euglenozoa</taxon>
        <taxon>Kinetoplastea</taxon>
        <taxon>Metakinetoplastina</taxon>
        <taxon>Trypanosomatida</taxon>
        <taxon>Trypanosomatidae</taxon>
        <taxon>Novymonas</taxon>
    </lineage>
</organism>
<evidence type="ECO:0000256" key="6">
    <source>
        <dbReference type="SAM" id="MobiDB-lite"/>
    </source>
</evidence>
<feature type="compositionally biased region" description="Low complexity" evidence="6">
    <location>
        <begin position="649"/>
        <end position="661"/>
    </location>
</feature>
<protein>
    <submittedName>
        <fullName evidence="8">Alcohol dehydrogenase GroES-like domain containing protein</fullName>
    </submittedName>
</protein>
<dbReference type="Gene3D" id="3.90.180.10">
    <property type="entry name" value="Medium-chain alcohol dehydrogenases, catalytic domain"/>
    <property type="match status" value="1"/>
</dbReference>